<dbReference type="PANTHER" id="PTHR13505">
    <property type="entry name" value="TRANSMEMBRANE PROTEIN 208"/>
    <property type="match status" value="1"/>
</dbReference>
<comment type="subcellular location">
    <subcellularLocation>
        <location evidence="1">Endoplasmic reticulum membrane</location>
        <topology evidence="1">Multi-pass membrane protein</topology>
    </subcellularLocation>
</comment>
<evidence type="ECO:0000256" key="5">
    <source>
        <dbReference type="ARBA" id="ARBA00022989"/>
    </source>
</evidence>
<keyword evidence="4" id="KW-0256">Endoplasmic reticulum</keyword>
<feature type="transmembrane region" description="Helical" evidence="8">
    <location>
        <begin position="114"/>
        <end position="134"/>
    </location>
</feature>
<evidence type="ECO:0000313" key="9">
    <source>
        <dbReference type="EMBL" id="KAK5050636.1"/>
    </source>
</evidence>
<feature type="transmembrane region" description="Helical" evidence="8">
    <location>
        <begin position="21"/>
        <end position="38"/>
    </location>
</feature>
<keyword evidence="3 8" id="KW-0812">Transmembrane</keyword>
<feature type="region of interest" description="Disordered" evidence="7">
    <location>
        <begin position="142"/>
        <end position="176"/>
    </location>
</feature>
<dbReference type="GeneID" id="89972101"/>
<evidence type="ECO:0000256" key="2">
    <source>
        <dbReference type="ARBA" id="ARBA00009950"/>
    </source>
</evidence>
<feature type="transmembrane region" description="Helical" evidence="8">
    <location>
        <begin position="90"/>
        <end position="108"/>
    </location>
</feature>
<evidence type="ECO:0000313" key="10">
    <source>
        <dbReference type="Proteomes" id="UP001358417"/>
    </source>
</evidence>
<evidence type="ECO:0000256" key="8">
    <source>
        <dbReference type="SAM" id="Phobius"/>
    </source>
</evidence>
<dbReference type="Pfam" id="PF05620">
    <property type="entry name" value="TMEM208_SND2"/>
    <property type="match status" value="1"/>
</dbReference>
<protein>
    <recommendedName>
        <fullName evidence="11">DUF788 domain protein</fullName>
    </recommendedName>
</protein>
<keyword evidence="10" id="KW-1185">Reference proteome</keyword>
<keyword evidence="6 8" id="KW-0472">Membrane</keyword>
<dbReference type="Proteomes" id="UP001358417">
    <property type="component" value="Unassembled WGS sequence"/>
</dbReference>
<dbReference type="GO" id="GO:0006624">
    <property type="term" value="P:vacuolar protein processing"/>
    <property type="evidence" value="ECO:0007669"/>
    <property type="project" value="TreeGrafter"/>
</dbReference>
<accession>A0AAV9N6L9</accession>
<evidence type="ECO:0000256" key="3">
    <source>
        <dbReference type="ARBA" id="ARBA00022692"/>
    </source>
</evidence>
<evidence type="ECO:0008006" key="11">
    <source>
        <dbReference type="Google" id="ProtNLM"/>
    </source>
</evidence>
<gene>
    <name evidence="9" type="ORF">LTR84_003918</name>
</gene>
<organism evidence="9 10">
    <name type="scientific">Exophiala bonariae</name>
    <dbReference type="NCBI Taxonomy" id="1690606"/>
    <lineage>
        <taxon>Eukaryota</taxon>
        <taxon>Fungi</taxon>
        <taxon>Dikarya</taxon>
        <taxon>Ascomycota</taxon>
        <taxon>Pezizomycotina</taxon>
        <taxon>Eurotiomycetes</taxon>
        <taxon>Chaetothyriomycetidae</taxon>
        <taxon>Chaetothyriales</taxon>
        <taxon>Herpotrichiellaceae</taxon>
        <taxon>Exophiala</taxon>
    </lineage>
</organism>
<dbReference type="GO" id="GO:0005789">
    <property type="term" value="C:endoplasmic reticulum membrane"/>
    <property type="evidence" value="ECO:0007669"/>
    <property type="project" value="UniProtKB-SubCell"/>
</dbReference>
<evidence type="ECO:0000256" key="6">
    <source>
        <dbReference type="ARBA" id="ARBA00023136"/>
    </source>
</evidence>
<comment type="caution">
    <text evidence="9">The sequence shown here is derived from an EMBL/GenBank/DDBJ whole genome shotgun (WGS) entry which is preliminary data.</text>
</comment>
<dbReference type="EMBL" id="JAVRRD010000017">
    <property type="protein sequence ID" value="KAK5050636.1"/>
    <property type="molecule type" value="Genomic_DNA"/>
</dbReference>
<dbReference type="GO" id="GO:0005773">
    <property type="term" value="C:vacuole"/>
    <property type="evidence" value="ECO:0007669"/>
    <property type="project" value="GOC"/>
</dbReference>
<feature type="compositionally biased region" description="Low complexity" evidence="7">
    <location>
        <begin position="148"/>
        <end position="159"/>
    </location>
</feature>
<dbReference type="AlphaFoldDB" id="A0AAV9N6L9"/>
<keyword evidence="5 8" id="KW-1133">Transmembrane helix</keyword>
<dbReference type="PANTHER" id="PTHR13505:SF7">
    <property type="entry name" value="TRANSMEMBRANE PROTEIN 208"/>
    <property type="match status" value="1"/>
</dbReference>
<dbReference type="InterPro" id="IPR008506">
    <property type="entry name" value="SND2/TMEM208"/>
</dbReference>
<evidence type="ECO:0000256" key="4">
    <source>
        <dbReference type="ARBA" id="ARBA00022824"/>
    </source>
</evidence>
<name>A0AAV9N6L9_9EURO</name>
<reference evidence="9 10" key="1">
    <citation type="submission" date="2023-08" db="EMBL/GenBank/DDBJ databases">
        <title>Black Yeasts Isolated from many extreme environments.</title>
        <authorList>
            <person name="Coleine C."/>
            <person name="Stajich J.E."/>
            <person name="Selbmann L."/>
        </authorList>
    </citation>
    <scope>NUCLEOTIDE SEQUENCE [LARGE SCALE GENOMIC DNA]</scope>
    <source>
        <strain evidence="9 10">CCFEE 5792</strain>
    </source>
</reference>
<dbReference type="RefSeq" id="XP_064705222.1">
    <property type="nucleotide sequence ID" value="XM_064847501.1"/>
</dbReference>
<evidence type="ECO:0000256" key="1">
    <source>
        <dbReference type="ARBA" id="ARBA00004477"/>
    </source>
</evidence>
<proteinExistence type="inferred from homology"/>
<sequence>MAQKAAKTLAVRNTSRLKQTHLITLAMHAIFLFLRLTLRSSLSLKRYVLLSAPGLLIEFYLEKLARPSYNPDGSLRRAGEDLDAPGLTEFMWDIVYWTWINLILVMVLGNRAWWLYLVIPAYAIYAAVTTATGIKSSFAGLAGGGGEPSAASQGQGQSKRQQKMEKRGGAQRVAYR</sequence>
<comment type="similarity">
    <text evidence="2">Belongs to the TMEM208 family.</text>
</comment>
<evidence type="ECO:0000256" key="7">
    <source>
        <dbReference type="SAM" id="MobiDB-lite"/>
    </source>
</evidence>